<accession>C1CD33</accession>
<protein>
    <submittedName>
        <fullName evidence="1">Uncharacterized protein</fullName>
    </submittedName>
</protein>
<proteinExistence type="predicted"/>
<dbReference type="EMBL" id="CP000919">
    <property type="protein sequence ID" value="ACO18137.1"/>
    <property type="molecule type" value="Genomic_DNA"/>
</dbReference>
<name>C1CD33_STRZJ</name>
<evidence type="ECO:0000313" key="2">
    <source>
        <dbReference type="Proteomes" id="UP000002206"/>
    </source>
</evidence>
<gene>
    <name evidence="1" type="ordered locus">SPJ_0617</name>
</gene>
<sequence length="47" mass="5272">MSACTVCAEKGRTPDLSIVDNVPIVENAKAHENNFFYSSDITYYPIF</sequence>
<dbReference type="Proteomes" id="UP000002206">
    <property type="component" value="Chromosome"/>
</dbReference>
<organism evidence="1 2">
    <name type="scientific">Streptococcus pneumoniae (strain JJA)</name>
    <dbReference type="NCBI Taxonomy" id="488222"/>
    <lineage>
        <taxon>Bacteria</taxon>
        <taxon>Bacillati</taxon>
        <taxon>Bacillota</taxon>
        <taxon>Bacilli</taxon>
        <taxon>Lactobacillales</taxon>
        <taxon>Streptococcaceae</taxon>
        <taxon>Streptococcus</taxon>
    </lineage>
</organism>
<dbReference type="KEGG" id="sjj:SPJ_0617"/>
<reference evidence="2" key="1">
    <citation type="journal article" date="2010" name="Genome Biol.">
        <title>Structure and dynamics of the pan-genome of Streptococcus pneumoniae and closely related species.</title>
        <authorList>
            <person name="Donati C."/>
            <person name="Hiller N.L."/>
            <person name="Tettelin H."/>
            <person name="Muzzi A."/>
            <person name="Croucher N.J."/>
            <person name="Angiuoli S.V."/>
            <person name="Oggioni M."/>
            <person name="Dunning Hotopp J.C."/>
            <person name="Hu F.Z."/>
            <person name="Riley D.R."/>
            <person name="Covacci A."/>
            <person name="Mitchell T.J."/>
            <person name="Bentley S.D."/>
            <person name="Kilian M."/>
            <person name="Ehrlich G.D."/>
            <person name="Rappuoli R."/>
            <person name="Moxon E.R."/>
            <person name="Masignani V."/>
        </authorList>
    </citation>
    <scope>NUCLEOTIDE SEQUENCE [LARGE SCALE GENOMIC DNA]</scope>
    <source>
        <strain evidence="2">JJA</strain>
    </source>
</reference>
<dbReference type="HOGENOM" id="CLU_3173977_0_0_9"/>
<dbReference type="AlphaFoldDB" id="C1CD33"/>
<evidence type="ECO:0000313" key="1">
    <source>
        <dbReference type="EMBL" id="ACO18137.1"/>
    </source>
</evidence>